<organism evidence="11 12">
    <name type="scientific">Rubripirellula tenax</name>
    <dbReference type="NCBI Taxonomy" id="2528015"/>
    <lineage>
        <taxon>Bacteria</taxon>
        <taxon>Pseudomonadati</taxon>
        <taxon>Planctomycetota</taxon>
        <taxon>Planctomycetia</taxon>
        <taxon>Pirellulales</taxon>
        <taxon>Pirellulaceae</taxon>
        <taxon>Rubripirellula</taxon>
    </lineage>
</organism>
<evidence type="ECO:0000256" key="8">
    <source>
        <dbReference type="ARBA" id="ARBA00023136"/>
    </source>
</evidence>
<keyword evidence="5 11" id="KW-0808">Transferase</keyword>
<gene>
    <name evidence="11" type="primary">wcaJ_1</name>
    <name evidence="11" type="ORF">Poly51_05900</name>
</gene>
<evidence type="ECO:0000256" key="1">
    <source>
        <dbReference type="ARBA" id="ARBA00004141"/>
    </source>
</evidence>
<dbReference type="InterPro" id="IPR017475">
    <property type="entry name" value="EPS_sugar_tfrase"/>
</dbReference>
<feature type="transmembrane region" description="Helical" evidence="9">
    <location>
        <begin position="241"/>
        <end position="264"/>
    </location>
</feature>
<evidence type="ECO:0000313" key="12">
    <source>
        <dbReference type="Proteomes" id="UP000318288"/>
    </source>
</evidence>
<keyword evidence="7 9" id="KW-1133">Transmembrane helix</keyword>
<feature type="domain" description="Bacterial sugar transferase" evidence="10">
    <location>
        <begin position="408"/>
        <end position="600"/>
    </location>
</feature>
<keyword evidence="6 9" id="KW-0812">Transmembrane</keyword>
<keyword evidence="12" id="KW-1185">Reference proteome</keyword>
<protein>
    <submittedName>
        <fullName evidence="11">UDP-glucose:undecaprenyl-phosphate glucose-1-phosphate transferase</fullName>
        <ecNumber evidence="11">2.7.8.31</ecNumber>
    </submittedName>
</protein>
<dbReference type="PANTHER" id="PTHR30576">
    <property type="entry name" value="COLANIC BIOSYNTHESIS UDP-GLUCOSE LIPID CARRIER TRANSFERASE"/>
    <property type="match status" value="1"/>
</dbReference>
<accession>A0A5C6FHM8</accession>
<feature type="transmembrane region" description="Helical" evidence="9">
    <location>
        <begin position="148"/>
        <end position="170"/>
    </location>
</feature>
<dbReference type="GO" id="GO:0005886">
    <property type="term" value="C:plasma membrane"/>
    <property type="evidence" value="ECO:0007669"/>
    <property type="project" value="UniProtKB-SubCell"/>
</dbReference>
<comment type="subcellular location">
    <subcellularLocation>
        <location evidence="2">Cell membrane</location>
    </subcellularLocation>
    <subcellularLocation>
        <location evidence="1">Membrane</location>
        <topology evidence="1">Multi-pass membrane protein</topology>
    </subcellularLocation>
</comment>
<dbReference type="GO" id="GO:0089702">
    <property type="term" value="F:undecaprenyl-phosphate glucose phosphotransferase activity"/>
    <property type="evidence" value="ECO:0007669"/>
    <property type="project" value="UniProtKB-EC"/>
</dbReference>
<evidence type="ECO:0000256" key="6">
    <source>
        <dbReference type="ARBA" id="ARBA00022692"/>
    </source>
</evidence>
<dbReference type="PANTHER" id="PTHR30576:SF4">
    <property type="entry name" value="UNDECAPRENYL-PHOSPHATE GALACTOSE PHOSPHOTRANSFERASE"/>
    <property type="match status" value="1"/>
</dbReference>
<dbReference type="EMBL" id="SJPW01000001">
    <property type="protein sequence ID" value="TWU60315.1"/>
    <property type="molecule type" value="Genomic_DNA"/>
</dbReference>
<comment type="similarity">
    <text evidence="3">Belongs to the bacterial sugar transferase family.</text>
</comment>
<evidence type="ECO:0000259" key="10">
    <source>
        <dbReference type="Pfam" id="PF02397"/>
    </source>
</evidence>
<feature type="transmembrane region" description="Helical" evidence="9">
    <location>
        <begin position="182"/>
        <end position="204"/>
    </location>
</feature>
<reference evidence="11 12" key="1">
    <citation type="submission" date="2019-02" db="EMBL/GenBank/DDBJ databases">
        <title>Deep-cultivation of Planctomycetes and their phenomic and genomic characterization uncovers novel biology.</title>
        <authorList>
            <person name="Wiegand S."/>
            <person name="Jogler M."/>
            <person name="Boedeker C."/>
            <person name="Pinto D."/>
            <person name="Vollmers J."/>
            <person name="Rivas-Marin E."/>
            <person name="Kohn T."/>
            <person name="Peeters S.H."/>
            <person name="Heuer A."/>
            <person name="Rast P."/>
            <person name="Oberbeckmann S."/>
            <person name="Bunk B."/>
            <person name="Jeske O."/>
            <person name="Meyerdierks A."/>
            <person name="Storesund J.E."/>
            <person name="Kallscheuer N."/>
            <person name="Luecker S."/>
            <person name="Lage O.M."/>
            <person name="Pohl T."/>
            <person name="Merkel B.J."/>
            <person name="Hornburger P."/>
            <person name="Mueller R.-W."/>
            <person name="Bruemmer F."/>
            <person name="Labrenz M."/>
            <person name="Spormann A.M."/>
            <person name="Op Den Camp H."/>
            <person name="Overmann J."/>
            <person name="Amann R."/>
            <person name="Jetten M.S.M."/>
            <person name="Mascher T."/>
            <person name="Medema M.H."/>
            <person name="Devos D.P."/>
            <person name="Kaster A.-K."/>
            <person name="Ovreas L."/>
            <person name="Rohde M."/>
            <person name="Galperin M.Y."/>
            <person name="Jogler C."/>
        </authorList>
    </citation>
    <scope>NUCLEOTIDE SEQUENCE [LARGE SCALE GENOMIC DNA]</scope>
    <source>
        <strain evidence="11 12">Poly51</strain>
    </source>
</reference>
<evidence type="ECO:0000256" key="4">
    <source>
        <dbReference type="ARBA" id="ARBA00022475"/>
    </source>
</evidence>
<feature type="transmembrane region" description="Helical" evidence="9">
    <location>
        <begin position="216"/>
        <end position="235"/>
    </location>
</feature>
<feature type="transmembrane region" description="Helical" evidence="9">
    <location>
        <begin position="411"/>
        <end position="434"/>
    </location>
</feature>
<dbReference type="NCBIfam" id="TIGR03025">
    <property type="entry name" value="EPS_sugtrans"/>
    <property type="match status" value="1"/>
</dbReference>
<dbReference type="Pfam" id="PF02397">
    <property type="entry name" value="Bac_transf"/>
    <property type="match status" value="1"/>
</dbReference>
<name>A0A5C6FHM8_9BACT</name>
<evidence type="ECO:0000256" key="7">
    <source>
        <dbReference type="ARBA" id="ARBA00022989"/>
    </source>
</evidence>
<dbReference type="AlphaFoldDB" id="A0A5C6FHM8"/>
<keyword evidence="8 9" id="KW-0472">Membrane</keyword>
<dbReference type="InterPro" id="IPR003362">
    <property type="entry name" value="Bact_transf"/>
</dbReference>
<dbReference type="EC" id="2.7.8.31" evidence="11"/>
<evidence type="ECO:0000313" key="11">
    <source>
        <dbReference type="EMBL" id="TWU60315.1"/>
    </source>
</evidence>
<sequence length="606" mass="67707">MWAKKMKFPASHPQFCWTVVVRPSSKTAIARPFEGPSPNPSRLSSPHHDTQVYRVALMPKHSDPKVRRTTVVLPLAALSPTHLEPVETTAVTSVHPIDNLQQRRSSDKLESKVGDTLESADVVMAKHTATKLHHGLTRSFMVQSFATGLPLAIVDLFVTATSLIGVSYLVNLAQGLPLNPGVWRQLPAMLMLQLGLISLHQLYPGAGISPVHELRGIVRSTILAVLFLSGMNLIFGELPRIEFVSFACTGLVVAATLPIARYLARHWLSRTSWWGVRTVLIGLQHDCERLRSRMMSRSSSGLVIVGSVDVSESVANNPTISDVRSSIENPGDHRETDEACRVASLKNAPVVAIASRSCVDLAGRLVFQFPMLISVGDSVSCEDENPLFEIYTTRSSMPFLRLIPRLCKRTLDLVICIPALIVLAIPMAIIAIAIKRKSPGPVFYGPERIGQHGKTYRCWKFRSMFVDANKMLQEKLESDPVARAEWDRDTKLKDDPRVIPGVGNLIRRWSLDELPQLWNVFLGQMSLIGPRPIADYEVVRYQKHYYEYTQMLPGITGLWQVSGRNDTSYETRVFLVHSYAANWSLWLDAWILIKTPVIVLTRRGAY</sequence>
<keyword evidence="4" id="KW-1003">Cell membrane</keyword>
<evidence type="ECO:0000256" key="2">
    <source>
        <dbReference type="ARBA" id="ARBA00004236"/>
    </source>
</evidence>
<comment type="caution">
    <text evidence="11">The sequence shown here is derived from an EMBL/GenBank/DDBJ whole genome shotgun (WGS) entry which is preliminary data.</text>
</comment>
<evidence type="ECO:0000256" key="5">
    <source>
        <dbReference type="ARBA" id="ARBA00022679"/>
    </source>
</evidence>
<dbReference type="Proteomes" id="UP000318288">
    <property type="component" value="Unassembled WGS sequence"/>
</dbReference>
<evidence type="ECO:0000256" key="9">
    <source>
        <dbReference type="SAM" id="Phobius"/>
    </source>
</evidence>
<evidence type="ECO:0000256" key="3">
    <source>
        <dbReference type="ARBA" id="ARBA00006464"/>
    </source>
</evidence>
<proteinExistence type="inferred from homology"/>